<name>A0A2P2JNZ4_RHIMU</name>
<organism evidence="1">
    <name type="scientific">Rhizophora mucronata</name>
    <name type="common">Asiatic mangrove</name>
    <dbReference type="NCBI Taxonomy" id="61149"/>
    <lineage>
        <taxon>Eukaryota</taxon>
        <taxon>Viridiplantae</taxon>
        <taxon>Streptophyta</taxon>
        <taxon>Embryophyta</taxon>
        <taxon>Tracheophyta</taxon>
        <taxon>Spermatophyta</taxon>
        <taxon>Magnoliopsida</taxon>
        <taxon>eudicotyledons</taxon>
        <taxon>Gunneridae</taxon>
        <taxon>Pentapetalae</taxon>
        <taxon>rosids</taxon>
        <taxon>fabids</taxon>
        <taxon>Malpighiales</taxon>
        <taxon>Rhizophoraceae</taxon>
        <taxon>Rhizophora</taxon>
    </lineage>
</organism>
<protein>
    <submittedName>
        <fullName evidence="1">Uncharacterized protein</fullName>
    </submittedName>
</protein>
<proteinExistence type="predicted"/>
<dbReference type="AlphaFoldDB" id="A0A2P2JNZ4"/>
<dbReference type="EMBL" id="GGEC01014712">
    <property type="protein sequence ID" value="MBW95195.1"/>
    <property type="molecule type" value="Transcribed_RNA"/>
</dbReference>
<reference evidence="1" key="1">
    <citation type="submission" date="2018-02" db="EMBL/GenBank/DDBJ databases">
        <title>Rhizophora mucronata_Transcriptome.</title>
        <authorList>
            <person name="Meera S.P."/>
            <person name="Sreeshan A."/>
            <person name="Augustine A."/>
        </authorList>
    </citation>
    <scope>NUCLEOTIDE SEQUENCE</scope>
    <source>
        <tissue evidence="1">Leaf</tissue>
    </source>
</reference>
<evidence type="ECO:0000313" key="1">
    <source>
        <dbReference type="EMBL" id="MBW95195.1"/>
    </source>
</evidence>
<accession>A0A2P2JNZ4</accession>
<sequence>MSYNMYLNICLEAGEGTRWRKLIFIEGLAIGKVSFVYRESSEEGKGPCEMGSEAQSLN</sequence>